<gene>
    <name evidence="1" type="ORF">BDR25DRAFT_81631</name>
</gene>
<dbReference type="EMBL" id="MU003527">
    <property type="protein sequence ID" value="KAF2465970.1"/>
    <property type="molecule type" value="Genomic_DNA"/>
</dbReference>
<keyword evidence="2" id="KW-1185">Reference proteome</keyword>
<evidence type="ECO:0000313" key="1">
    <source>
        <dbReference type="EMBL" id="KAF2465970.1"/>
    </source>
</evidence>
<accession>A0ACB6QHI9</accession>
<name>A0ACB6QHI9_9PLEO</name>
<proteinExistence type="predicted"/>
<comment type="caution">
    <text evidence="1">The sequence shown here is derived from an EMBL/GenBank/DDBJ whole genome shotgun (WGS) entry which is preliminary data.</text>
</comment>
<sequence>MAKDKAIGKGVPNRHLHARATFLYQAAAYLTLQAGDDGLGLETTEHPTQKESCKQLSATRGNSGLALQLGAHLRSVSLKGQVRLSPHLKRSLCKTCNAVLVPGQNSTQVLQNKSKGERKPWADVLLIQCKLCGSQKRYPIGATRQQRKTKRALSTRDQSAGIHFVDIEPLHSATLPIETDHDPGSG</sequence>
<organism evidence="1 2">
    <name type="scientific">Lindgomyces ingoldianus</name>
    <dbReference type="NCBI Taxonomy" id="673940"/>
    <lineage>
        <taxon>Eukaryota</taxon>
        <taxon>Fungi</taxon>
        <taxon>Dikarya</taxon>
        <taxon>Ascomycota</taxon>
        <taxon>Pezizomycotina</taxon>
        <taxon>Dothideomycetes</taxon>
        <taxon>Pleosporomycetidae</taxon>
        <taxon>Pleosporales</taxon>
        <taxon>Lindgomycetaceae</taxon>
        <taxon>Lindgomyces</taxon>
    </lineage>
</organism>
<reference evidence="1" key="1">
    <citation type="journal article" date="2020" name="Stud. Mycol.">
        <title>101 Dothideomycetes genomes: a test case for predicting lifestyles and emergence of pathogens.</title>
        <authorList>
            <person name="Haridas S."/>
            <person name="Albert R."/>
            <person name="Binder M."/>
            <person name="Bloem J."/>
            <person name="Labutti K."/>
            <person name="Salamov A."/>
            <person name="Andreopoulos B."/>
            <person name="Baker S."/>
            <person name="Barry K."/>
            <person name="Bills G."/>
            <person name="Bluhm B."/>
            <person name="Cannon C."/>
            <person name="Castanera R."/>
            <person name="Culley D."/>
            <person name="Daum C."/>
            <person name="Ezra D."/>
            <person name="Gonzalez J."/>
            <person name="Henrissat B."/>
            <person name="Kuo A."/>
            <person name="Liang C."/>
            <person name="Lipzen A."/>
            <person name="Lutzoni F."/>
            <person name="Magnuson J."/>
            <person name="Mondo S."/>
            <person name="Nolan M."/>
            <person name="Ohm R."/>
            <person name="Pangilinan J."/>
            <person name="Park H.-J."/>
            <person name="Ramirez L."/>
            <person name="Alfaro M."/>
            <person name="Sun H."/>
            <person name="Tritt A."/>
            <person name="Yoshinaga Y."/>
            <person name="Zwiers L.-H."/>
            <person name="Turgeon B."/>
            <person name="Goodwin S."/>
            <person name="Spatafora J."/>
            <person name="Crous P."/>
            <person name="Grigoriev I."/>
        </authorList>
    </citation>
    <scope>NUCLEOTIDE SEQUENCE</scope>
    <source>
        <strain evidence="1">ATCC 200398</strain>
    </source>
</reference>
<evidence type="ECO:0000313" key="2">
    <source>
        <dbReference type="Proteomes" id="UP000799755"/>
    </source>
</evidence>
<dbReference type="Proteomes" id="UP000799755">
    <property type="component" value="Unassembled WGS sequence"/>
</dbReference>
<protein>
    <submittedName>
        <fullName evidence="1">Rpr2-domain-containing protein</fullName>
    </submittedName>
</protein>